<gene>
    <name evidence="3" type="ORF">KDH_14980</name>
</gene>
<dbReference type="InterPro" id="IPR014729">
    <property type="entry name" value="Rossmann-like_a/b/a_fold"/>
</dbReference>
<dbReference type="Gene3D" id="3.40.50.620">
    <property type="entry name" value="HUPs"/>
    <property type="match status" value="2"/>
</dbReference>
<sequence>MFTHILVPLDGSMLAERALPVAARLVRASGGRITLLQVLDTTDELKSEEPPRLLDCTEATHYLTQLAASPILRNIQVEQLTTVGDAASTILSTALSSQADVIVISRHCKTNPRQWRLGNVAEQIARYSSVPIFLLRENASSPIEAPCDLTQPLRMLVPLDGTAHAKVALKPAISLITALAHPAPGALHLAMVLKPLATYQRKEHNTAMQQAKQYLCHVQASIQDQLAVPLQNKRHTFPTITWSITFATDVAVTILEIAEIGASIGGTGIPGGCDAIAMSTHGLHGLQLWTIGSVTDCVLHTTKLPILVMHPKKHPFP</sequence>
<dbReference type="InterPro" id="IPR006015">
    <property type="entry name" value="Universal_stress_UspA"/>
</dbReference>
<dbReference type="PRINTS" id="PR01438">
    <property type="entry name" value="UNVRSLSTRESS"/>
</dbReference>
<dbReference type="Proteomes" id="UP001344906">
    <property type="component" value="Unassembled WGS sequence"/>
</dbReference>
<comment type="similarity">
    <text evidence="1">Belongs to the universal stress protein A family.</text>
</comment>
<proteinExistence type="inferred from homology"/>
<dbReference type="CDD" id="cd00293">
    <property type="entry name" value="USP-like"/>
    <property type="match status" value="2"/>
</dbReference>
<evidence type="ECO:0000313" key="3">
    <source>
        <dbReference type="EMBL" id="GLV54651.1"/>
    </source>
</evidence>
<dbReference type="Pfam" id="PF00582">
    <property type="entry name" value="Usp"/>
    <property type="match status" value="1"/>
</dbReference>
<dbReference type="PANTHER" id="PTHR46268:SF6">
    <property type="entry name" value="UNIVERSAL STRESS PROTEIN UP12"/>
    <property type="match status" value="1"/>
</dbReference>
<dbReference type="InterPro" id="IPR006016">
    <property type="entry name" value="UspA"/>
</dbReference>
<dbReference type="RefSeq" id="WP_338248353.1">
    <property type="nucleotide sequence ID" value="NZ_BSRI01000001.1"/>
</dbReference>
<feature type="domain" description="UspA" evidence="2">
    <location>
        <begin position="1"/>
        <end position="135"/>
    </location>
</feature>
<accession>A0ABQ6FK74</accession>
<protein>
    <submittedName>
        <fullName evidence="3">Universal stress protein UspA</fullName>
    </submittedName>
</protein>
<dbReference type="PANTHER" id="PTHR46268">
    <property type="entry name" value="STRESS RESPONSE PROTEIN NHAX"/>
    <property type="match status" value="1"/>
</dbReference>
<evidence type="ECO:0000313" key="4">
    <source>
        <dbReference type="Proteomes" id="UP001344906"/>
    </source>
</evidence>
<keyword evidence="4" id="KW-1185">Reference proteome</keyword>
<reference evidence="3 4" key="1">
    <citation type="submission" date="2023-02" db="EMBL/GenBank/DDBJ databases">
        <title>Dictyobacter halimunensis sp. nov., a new member of the class Ktedonobacteria from forest soil in a geothermal area.</title>
        <authorList>
            <person name="Rachmania M.K."/>
            <person name="Ningsih F."/>
            <person name="Sakai Y."/>
            <person name="Yabe S."/>
            <person name="Yokota A."/>
            <person name="Sjamsuridzal W."/>
        </authorList>
    </citation>
    <scope>NUCLEOTIDE SEQUENCE [LARGE SCALE GENOMIC DNA]</scope>
    <source>
        <strain evidence="3 4">S3.2.2.5</strain>
    </source>
</reference>
<evidence type="ECO:0000256" key="1">
    <source>
        <dbReference type="ARBA" id="ARBA00008791"/>
    </source>
</evidence>
<organism evidence="3 4">
    <name type="scientific">Dictyobacter halimunensis</name>
    <dbReference type="NCBI Taxonomy" id="3026934"/>
    <lineage>
        <taxon>Bacteria</taxon>
        <taxon>Bacillati</taxon>
        <taxon>Chloroflexota</taxon>
        <taxon>Ktedonobacteria</taxon>
        <taxon>Ktedonobacterales</taxon>
        <taxon>Dictyobacteraceae</taxon>
        <taxon>Dictyobacter</taxon>
    </lineage>
</organism>
<dbReference type="EMBL" id="BSRI01000001">
    <property type="protein sequence ID" value="GLV54651.1"/>
    <property type="molecule type" value="Genomic_DNA"/>
</dbReference>
<name>A0ABQ6FK74_9CHLR</name>
<evidence type="ECO:0000259" key="2">
    <source>
        <dbReference type="Pfam" id="PF00582"/>
    </source>
</evidence>
<dbReference type="SUPFAM" id="SSF52402">
    <property type="entry name" value="Adenine nucleotide alpha hydrolases-like"/>
    <property type="match status" value="2"/>
</dbReference>
<comment type="caution">
    <text evidence="3">The sequence shown here is derived from an EMBL/GenBank/DDBJ whole genome shotgun (WGS) entry which is preliminary data.</text>
</comment>